<dbReference type="EMBL" id="JBGFUD010001513">
    <property type="protein sequence ID" value="MFH4976391.1"/>
    <property type="molecule type" value="Genomic_DNA"/>
</dbReference>
<gene>
    <name evidence="2" type="ORF">AB6A40_003100</name>
</gene>
<reference evidence="2 3" key="1">
    <citation type="submission" date="2024-08" db="EMBL/GenBank/DDBJ databases">
        <title>Gnathostoma spinigerum genome.</title>
        <authorList>
            <person name="Gonzalez-Bertolin B."/>
            <person name="Monzon S."/>
            <person name="Zaballos A."/>
            <person name="Jimenez P."/>
            <person name="Dekumyoy P."/>
            <person name="Varona S."/>
            <person name="Cuesta I."/>
            <person name="Sumanam S."/>
            <person name="Adisakwattana P."/>
            <person name="Gasser R.B."/>
            <person name="Hernandez-Gonzalez A."/>
            <person name="Young N.D."/>
            <person name="Perteguer M.J."/>
        </authorList>
    </citation>
    <scope>NUCLEOTIDE SEQUENCE [LARGE SCALE GENOMIC DNA]</scope>
    <source>
        <strain evidence="2">AL3</strain>
        <tissue evidence="2">Liver</tissue>
    </source>
</reference>
<name>A0ABD6EG69_9BILA</name>
<evidence type="ECO:0000313" key="3">
    <source>
        <dbReference type="Proteomes" id="UP001608902"/>
    </source>
</evidence>
<evidence type="ECO:0000313" key="2">
    <source>
        <dbReference type="EMBL" id="MFH4976391.1"/>
    </source>
</evidence>
<feature type="compositionally biased region" description="Basic and acidic residues" evidence="1">
    <location>
        <begin position="55"/>
        <end position="78"/>
    </location>
</feature>
<sequence length="212" mass="23364">MFHEACGNLASKTPTGTSYVILSAEVSTASGRTVIRPISLLYLLEVTSDADIRALPDHEEASAKPTKKMETSTQERRVTRSMTKCNRRTHLSTDVTISSTLTLLAVTILTVIVSSTANDLSLGQISPFRHVGTYACILEFSSYTLRSPRNWASQSLQVYKQRLCYSSTIKCDMMHGKSVSSKDTAPSSDFTHIRRFNPQVGEVYVPSVLPPL</sequence>
<feature type="region of interest" description="Disordered" evidence="1">
    <location>
        <begin position="55"/>
        <end position="85"/>
    </location>
</feature>
<evidence type="ECO:0000256" key="1">
    <source>
        <dbReference type="SAM" id="MobiDB-lite"/>
    </source>
</evidence>
<organism evidence="2 3">
    <name type="scientific">Gnathostoma spinigerum</name>
    <dbReference type="NCBI Taxonomy" id="75299"/>
    <lineage>
        <taxon>Eukaryota</taxon>
        <taxon>Metazoa</taxon>
        <taxon>Ecdysozoa</taxon>
        <taxon>Nematoda</taxon>
        <taxon>Chromadorea</taxon>
        <taxon>Rhabditida</taxon>
        <taxon>Spirurina</taxon>
        <taxon>Gnathostomatomorpha</taxon>
        <taxon>Gnathostomatoidea</taxon>
        <taxon>Gnathostomatidae</taxon>
        <taxon>Gnathostoma</taxon>
    </lineage>
</organism>
<accession>A0ABD6EG69</accession>
<dbReference type="AlphaFoldDB" id="A0ABD6EG69"/>
<dbReference type="Proteomes" id="UP001608902">
    <property type="component" value="Unassembled WGS sequence"/>
</dbReference>
<protein>
    <submittedName>
        <fullName evidence="2">Uncharacterized protein</fullName>
    </submittedName>
</protein>
<keyword evidence="3" id="KW-1185">Reference proteome</keyword>
<proteinExistence type="predicted"/>
<comment type="caution">
    <text evidence="2">The sequence shown here is derived from an EMBL/GenBank/DDBJ whole genome shotgun (WGS) entry which is preliminary data.</text>
</comment>